<organism evidence="13 14">
    <name type="scientific">Hymenobacter tibetensis</name>
    <dbReference type="NCBI Taxonomy" id="497967"/>
    <lineage>
        <taxon>Bacteria</taxon>
        <taxon>Pseudomonadati</taxon>
        <taxon>Bacteroidota</taxon>
        <taxon>Cytophagia</taxon>
        <taxon>Cytophagales</taxon>
        <taxon>Hymenobacteraceae</taxon>
        <taxon>Hymenobacter</taxon>
    </lineage>
</organism>
<keyword evidence="14" id="KW-1185">Reference proteome</keyword>
<protein>
    <submittedName>
        <fullName evidence="13">TonB-dependent receptor</fullName>
    </submittedName>
</protein>
<dbReference type="SUPFAM" id="SSF49464">
    <property type="entry name" value="Carboxypeptidase regulatory domain-like"/>
    <property type="match status" value="1"/>
</dbReference>
<keyword evidence="2 8" id="KW-0813">Transport</keyword>
<keyword evidence="7 8" id="KW-0998">Cell outer membrane</keyword>
<evidence type="ECO:0000256" key="1">
    <source>
        <dbReference type="ARBA" id="ARBA00004571"/>
    </source>
</evidence>
<keyword evidence="13" id="KW-0675">Receptor</keyword>
<dbReference type="Gene3D" id="2.60.40.1120">
    <property type="entry name" value="Carboxypeptidase-like, regulatory domain"/>
    <property type="match status" value="1"/>
</dbReference>
<dbReference type="InterPro" id="IPR036942">
    <property type="entry name" value="Beta-barrel_TonB_sf"/>
</dbReference>
<dbReference type="InterPro" id="IPR023996">
    <property type="entry name" value="TonB-dep_OMP_SusC/RagA"/>
</dbReference>
<evidence type="ECO:0000256" key="3">
    <source>
        <dbReference type="ARBA" id="ARBA00022452"/>
    </source>
</evidence>
<evidence type="ECO:0000259" key="11">
    <source>
        <dbReference type="Pfam" id="PF00593"/>
    </source>
</evidence>
<dbReference type="InterPro" id="IPR039426">
    <property type="entry name" value="TonB-dep_rcpt-like"/>
</dbReference>
<evidence type="ECO:0000313" key="13">
    <source>
        <dbReference type="EMBL" id="UOG73874.1"/>
    </source>
</evidence>
<feature type="chain" id="PRO_5045621603" evidence="10">
    <location>
        <begin position="22"/>
        <end position="1024"/>
    </location>
</feature>
<dbReference type="EMBL" id="CP094669">
    <property type="protein sequence ID" value="UOG73874.1"/>
    <property type="molecule type" value="Genomic_DNA"/>
</dbReference>
<evidence type="ECO:0000259" key="12">
    <source>
        <dbReference type="Pfam" id="PF07715"/>
    </source>
</evidence>
<sequence>MKKRLFIPLACAVAAAAPAWAQTRAISGRVTGSDGAGIPGVTVLEKGTTNGTSTGGDGSFSLTVQPGATLVLSSVGFTTQNVVVGDRTTVAVMLKEDAIALSEAVVVGYGTQSKADLTGAVTQVSGREVQNAPVPSFEQAIQGKAAGVFIESSSGKLGQGIKVRVRGTSSVSGDTQPLYVIDGIPIISEDQSATTAATNPIADLNPNDIESISVLKDASASAIYGSRASNGVVLITTKRGKSGDTRFTLGYQFGGSTPTNKRDYLNATEYVELMREAGTNVGRLATVESRLQRYSAGNNDYQQALVNTDWQDEAFQDAPFSQYDLSINGGNDKTRFYISGLYSDQEGILIGNKFEKISARVNLDQKATDKLTLGLNFGLTRTRNNRISNDNAFSNPMQIVALSPISPLIDPRTGLLSGQLDVATGLPNNNYPVYYNPLLSEAGASYVSTVYRNLGNVFAQYEFIPGLSLRSELGVDLLNQEEDQYSGRITARNNGPNGGDGFNRYVVNGRYTTNNFLTFRKTFNEVHLVEAVGGMAYEERRIKANSVTAQQFPSDAYTKITSAASITAGSSSETSSSLLSYFGRGTYSYSSKYLLSASFRVDGSSRFGKNNRYGFFPAASLGWVLTEEGFLSEQNVLSFLKPRVSIGRTGNQGFTDFISRFLYRANAYAGVPGQRPFQLANPDLKWETTTQVDAGLEFGFLDNRFSGEVDVYQKKTEGLVLSVNQPGTTGFTSQFRNVGDLENRGLEFALTTRNLIGAFTWTTSFNTSFNKNKITNLDGQVIEGGFLNRAVEGQPIGVFFGREYAGVDPANGNALYYLNTVNADGSRSRNTTDVYEDAERVIIGNPNPKWTGGVTNTFAFKGIDLSVLFQGVFGNDVYDGSGKFQMANGSNGYDNQTSDQLRRWRNPGDITDVPQARLFGGNGTEESSRYLYDGSYVRLKSVSLGYTLPTSLLEKVHLQTARVYVSGVNLLTFTDYPGWDPEVNADYLASFDPTNPSSGNISQGNDFYSAPQAKTYTVGINIGF</sequence>
<feature type="signal peptide" evidence="10">
    <location>
        <begin position="1"/>
        <end position="21"/>
    </location>
</feature>
<comment type="subcellular location">
    <subcellularLocation>
        <location evidence="1 8">Cell outer membrane</location>
        <topology evidence="1 8">Multi-pass membrane protein</topology>
    </subcellularLocation>
</comment>
<dbReference type="Pfam" id="PF07715">
    <property type="entry name" value="Plug"/>
    <property type="match status" value="1"/>
</dbReference>
<dbReference type="NCBIfam" id="TIGR04057">
    <property type="entry name" value="SusC_RagA_signa"/>
    <property type="match status" value="1"/>
</dbReference>
<evidence type="ECO:0000256" key="7">
    <source>
        <dbReference type="ARBA" id="ARBA00023237"/>
    </source>
</evidence>
<dbReference type="RefSeq" id="WP_243796925.1">
    <property type="nucleotide sequence ID" value="NZ_CP094669.1"/>
</dbReference>
<dbReference type="Gene3D" id="2.40.170.20">
    <property type="entry name" value="TonB-dependent receptor, beta-barrel domain"/>
    <property type="match status" value="1"/>
</dbReference>
<evidence type="ECO:0000256" key="5">
    <source>
        <dbReference type="ARBA" id="ARBA00023077"/>
    </source>
</evidence>
<evidence type="ECO:0000313" key="14">
    <source>
        <dbReference type="Proteomes" id="UP000831113"/>
    </source>
</evidence>
<dbReference type="Proteomes" id="UP000831113">
    <property type="component" value="Chromosome"/>
</dbReference>
<comment type="similarity">
    <text evidence="8 9">Belongs to the TonB-dependent receptor family.</text>
</comment>
<evidence type="ECO:0000256" key="10">
    <source>
        <dbReference type="SAM" id="SignalP"/>
    </source>
</evidence>
<gene>
    <name evidence="13" type="ORF">MTX78_17340</name>
</gene>
<dbReference type="InterPro" id="IPR012910">
    <property type="entry name" value="Plug_dom"/>
</dbReference>
<evidence type="ECO:0000256" key="9">
    <source>
        <dbReference type="RuleBase" id="RU003357"/>
    </source>
</evidence>
<keyword evidence="6 8" id="KW-0472">Membrane</keyword>
<reference evidence="13 14" key="1">
    <citation type="submission" date="2022-03" db="EMBL/GenBank/DDBJ databases">
        <title>Hymenobactersp. isolated from the air.</title>
        <authorList>
            <person name="Won M."/>
            <person name="Kwon S.-W."/>
        </authorList>
    </citation>
    <scope>NUCLEOTIDE SEQUENCE [LARGE SCALE GENOMIC DNA]</scope>
    <source>
        <strain evidence="13 14">KACC 21982</strain>
    </source>
</reference>
<evidence type="ECO:0000256" key="2">
    <source>
        <dbReference type="ARBA" id="ARBA00022448"/>
    </source>
</evidence>
<accession>A0ABY4CY15</accession>
<dbReference type="InterPro" id="IPR000531">
    <property type="entry name" value="Beta-barrel_TonB"/>
</dbReference>
<evidence type="ECO:0000256" key="6">
    <source>
        <dbReference type="ARBA" id="ARBA00023136"/>
    </source>
</evidence>
<proteinExistence type="inferred from homology"/>
<evidence type="ECO:0000256" key="8">
    <source>
        <dbReference type="PROSITE-ProRule" id="PRU01360"/>
    </source>
</evidence>
<dbReference type="Pfam" id="PF13715">
    <property type="entry name" value="CarbopepD_reg_2"/>
    <property type="match status" value="1"/>
</dbReference>
<dbReference type="PROSITE" id="PS52016">
    <property type="entry name" value="TONB_DEPENDENT_REC_3"/>
    <property type="match status" value="1"/>
</dbReference>
<feature type="domain" description="TonB-dependent receptor plug" evidence="12">
    <location>
        <begin position="114"/>
        <end position="232"/>
    </location>
</feature>
<dbReference type="Pfam" id="PF00593">
    <property type="entry name" value="TonB_dep_Rec_b-barrel"/>
    <property type="match status" value="1"/>
</dbReference>
<dbReference type="Gene3D" id="2.170.130.10">
    <property type="entry name" value="TonB-dependent receptor, plug domain"/>
    <property type="match status" value="1"/>
</dbReference>
<dbReference type="SUPFAM" id="SSF56935">
    <property type="entry name" value="Porins"/>
    <property type="match status" value="1"/>
</dbReference>
<keyword evidence="4 8" id="KW-0812">Transmembrane</keyword>
<dbReference type="InterPro" id="IPR008969">
    <property type="entry name" value="CarboxyPept-like_regulatory"/>
</dbReference>
<dbReference type="InterPro" id="IPR023997">
    <property type="entry name" value="TonB-dep_OMP_SusC/RagA_CS"/>
</dbReference>
<keyword evidence="5 9" id="KW-0798">TonB box</keyword>
<dbReference type="InterPro" id="IPR037066">
    <property type="entry name" value="Plug_dom_sf"/>
</dbReference>
<keyword evidence="10" id="KW-0732">Signal</keyword>
<name>A0ABY4CY15_9BACT</name>
<evidence type="ECO:0000256" key="4">
    <source>
        <dbReference type="ARBA" id="ARBA00022692"/>
    </source>
</evidence>
<dbReference type="NCBIfam" id="TIGR04056">
    <property type="entry name" value="OMP_RagA_SusC"/>
    <property type="match status" value="1"/>
</dbReference>
<keyword evidence="3 8" id="KW-1134">Transmembrane beta strand</keyword>
<feature type="domain" description="TonB-dependent receptor-like beta-barrel" evidence="11">
    <location>
        <begin position="442"/>
        <end position="969"/>
    </location>
</feature>